<proteinExistence type="predicted"/>
<dbReference type="AlphaFoldDB" id="A0A8G1XAA5"/>
<dbReference type="Gene3D" id="1.25.40.10">
    <property type="entry name" value="Tetratricopeptide repeat domain"/>
    <property type="match status" value="1"/>
</dbReference>
<evidence type="ECO:0000313" key="1">
    <source>
        <dbReference type="EMBL" id="ROR42965.1"/>
    </source>
</evidence>
<evidence type="ECO:0000313" key="2">
    <source>
        <dbReference type="Proteomes" id="UP000267408"/>
    </source>
</evidence>
<dbReference type="EMBL" id="RJVJ01000001">
    <property type="protein sequence ID" value="ROR42965.1"/>
    <property type="molecule type" value="Genomic_DNA"/>
</dbReference>
<protein>
    <recommendedName>
        <fullName evidence="3">Transcriptional regulator</fullName>
    </recommendedName>
</protein>
<reference evidence="1 2" key="1">
    <citation type="submission" date="2018-11" db="EMBL/GenBank/DDBJ databases">
        <title>Sequencing the genomes of 1000 actinobacteria strains.</title>
        <authorList>
            <person name="Klenk H.-P."/>
        </authorList>
    </citation>
    <scope>NUCLEOTIDE SEQUENCE [LARGE SCALE GENOMIC DNA]</scope>
    <source>
        <strain evidence="1 2">DSM 44780</strain>
    </source>
</reference>
<organism evidence="1 2">
    <name type="scientific">Kitasatospora cineracea</name>
    <dbReference type="NCBI Taxonomy" id="88074"/>
    <lineage>
        <taxon>Bacteria</taxon>
        <taxon>Bacillati</taxon>
        <taxon>Actinomycetota</taxon>
        <taxon>Actinomycetes</taxon>
        <taxon>Kitasatosporales</taxon>
        <taxon>Streptomycetaceae</taxon>
        <taxon>Kitasatospora</taxon>
    </lineage>
</organism>
<gene>
    <name evidence="1" type="ORF">EDD39_1100</name>
</gene>
<accession>A0A8G1XAA5</accession>
<dbReference type="Proteomes" id="UP000267408">
    <property type="component" value="Unassembled WGS sequence"/>
</dbReference>
<sequence>MTYSEFAEDYRLAAAVLFERTNDPVYRGAVVAENSFIRWKGGDVSMPRRPAPRILEEMFKLTAAQLFGPCSDEQVPVLLPAPMLDESDLRMTARSARAHATDAAAQLLPDLTIEQLEDDLARLVRAHTNTPPHTIYAQGKEVLALAQEMLDRTQKLSQRGRLYLVAGEAAALLGGCAFDLGASSTAVELLRAAALYGQVAEHGPLQAYVYGYLAILAYWNGNPTVAVRHVKHADQFPGVGNAGKARLAAIAARAYAHLGRVEETQQAIESSLQDRGSRRDEIHDDLAGEFAFSPERVAMSNSASYLLLRDGTGAETSARQSLQLITENTTGAVPFIVGPQASSDLAMALLLRRDLDGAAEALAPVLALPREWRGAGLVDRLGAVRRELVSPDYRGASTAGTLAEQIEDFTAVAAPRILGPGTTRLAIDSGEVS</sequence>
<dbReference type="OrthoDB" id="3215106at2"/>
<name>A0A8G1XAA5_9ACTN</name>
<evidence type="ECO:0008006" key="3">
    <source>
        <dbReference type="Google" id="ProtNLM"/>
    </source>
</evidence>
<dbReference type="InterPro" id="IPR011990">
    <property type="entry name" value="TPR-like_helical_dom_sf"/>
</dbReference>
<dbReference type="RefSeq" id="WP_148089388.1">
    <property type="nucleotide sequence ID" value="NZ_RJVJ01000001.1"/>
</dbReference>
<comment type="caution">
    <text evidence="1">The sequence shown here is derived from an EMBL/GenBank/DDBJ whole genome shotgun (WGS) entry which is preliminary data.</text>
</comment>